<keyword evidence="2" id="KW-1185">Reference proteome</keyword>
<organism evidence="1 2">
    <name type="scientific">Trichinella britovi</name>
    <name type="common">Parasitic roundworm</name>
    <dbReference type="NCBI Taxonomy" id="45882"/>
    <lineage>
        <taxon>Eukaryota</taxon>
        <taxon>Metazoa</taxon>
        <taxon>Ecdysozoa</taxon>
        <taxon>Nematoda</taxon>
        <taxon>Enoplea</taxon>
        <taxon>Dorylaimia</taxon>
        <taxon>Trichinellida</taxon>
        <taxon>Trichinellidae</taxon>
        <taxon>Trichinella</taxon>
    </lineage>
</organism>
<name>A0A0V1CDE2_TRIBR</name>
<reference evidence="1 2" key="1">
    <citation type="submission" date="2015-01" db="EMBL/GenBank/DDBJ databases">
        <title>Evolution of Trichinella species and genotypes.</title>
        <authorList>
            <person name="Korhonen P.K."/>
            <person name="Edoardo P."/>
            <person name="Giuseppe L.R."/>
            <person name="Gasser R.B."/>
        </authorList>
    </citation>
    <scope>NUCLEOTIDE SEQUENCE [LARGE SCALE GENOMIC DNA]</scope>
    <source>
        <strain evidence="1">ISS120</strain>
    </source>
</reference>
<dbReference type="EMBL" id="JYDI01000246">
    <property type="protein sequence ID" value="KRY47323.1"/>
    <property type="molecule type" value="Genomic_DNA"/>
</dbReference>
<accession>A0A0V1CDE2</accession>
<gene>
    <name evidence="1" type="ORF">T03_11365</name>
</gene>
<sequence>MAGKLDAAEQIRVRIAQRQCFRREIDARRANGCVGAQSRLRQLRPLCLKIGQSQRLRLRTLSWISPPPQPIREADEEGHITQVCVSNHICAVHLELVREISTVGVMQALRRFIAWRAGLRPYRPTTFAPSRALHQNSIGLG</sequence>
<dbReference type="AlphaFoldDB" id="A0A0V1CDE2"/>
<dbReference type="Proteomes" id="UP000054653">
    <property type="component" value="Unassembled WGS sequence"/>
</dbReference>
<proteinExistence type="predicted"/>
<evidence type="ECO:0000313" key="1">
    <source>
        <dbReference type="EMBL" id="KRY47323.1"/>
    </source>
</evidence>
<protein>
    <submittedName>
        <fullName evidence="1">Uncharacterized protein</fullName>
    </submittedName>
</protein>
<comment type="caution">
    <text evidence="1">The sequence shown here is derived from an EMBL/GenBank/DDBJ whole genome shotgun (WGS) entry which is preliminary data.</text>
</comment>
<evidence type="ECO:0000313" key="2">
    <source>
        <dbReference type="Proteomes" id="UP000054653"/>
    </source>
</evidence>